<reference evidence="2" key="1">
    <citation type="journal article" date="2021" name="Sci. Adv.">
        <title>The American lobster genome reveals insights on longevity, neural, and immune adaptations.</title>
        <authorList>
            <person name="Polinski J.M."/>
            <person name="Zimin A.V."/>
            <person name="Clark K.F."/>
            <person name="Kohn A.B."/>
            <person name="Sadowski N."/>
            <person name="Timp W."/>
            <person name="Ptitsyn A."/>
            <person name="Khanna P."/>
            <person name="Romanova D.Y."/>
            <person name="Williams P."/>
            <person name="Greenwood S.J."/>
            <person name="Moroz L.L."/>
            <person name="Walt D.R."/>
            <person name="Bodnar A.G."/>
        </authorList>
    </citation>
    <scope>NUCLEOTIDE SEQUENCE</scope>
    <source>
        <strain evidence="2">GMGI-L3</strain>
    </source>
</reference>
<feature type="region of interest" description="Disordered" evidence="1">
    <location>
        <begin position="132"/>
        <end position="161"/>
    </location>
</feature>
<feature type="compositionally biased region" description="Polar residues" evidence="1">
    <location>
        <begin position="148"/>
        <end position="161"/>
    </location>
</feature>
<evidence type="ECO:0000313" key="2">
    <source>
        <dbReference type="EMBL" id="KAG7164409.1"/>
    </source>
</evidence>
<proteinExistence type="predicted"/>
<name>A0A8J5K3U4_HOMAM</name>
<protein>
    <submittedName>
        <fullName evidence="2">Uncharacterized protein</fullName>
    </submittedName>
</protein>
<gene>
    <name evidence="2" type="ORF">Hamer_G003602</name>
</gene>
<evidence type="ECO:0000313" key="3">
    <source>
        <dbReference type="Proteomes" id="UP000747542"/>
    </source>
</evidence>
<evidence type="ECO:0000256" key="1">
    <source>
        <dbReference type="SAM" id="MobiDB-lite"/>
    </source>
</evidence>
<comment type="caution">
    <text evidence="2">The sequence shown here is derived from an EMBL/GenBank/DDBJ whole genome shotgun (WGS) entry which is preliminary data.</text>
</comment>
<organism evidence="2 3">
    <name type="scientific">Homarus americanus</name>
    <name type="common">American lobster</name>
    <dbReference type="NCBI Taxonomy" id="6706"/>
    <lineage>
        <taxon>Eukaryota</taxon>
        <taxon>Metazoa</taxon>
        <taxon>Ecdysozoa</taxon>
        <taxon>Arthropoda</taxon>
        <taxon>Crustacea</taxon>
        <taxon>Multicrustacea</taxon>
        <taxon>Malacostraca</taxon>
        <taxon>Eumalacostraca</taxon>
        <taxon>Eucarida</taxon>
        <taxon>Decapoda</taxon>
        <taxon>Pleocyemata</taxon>
        <taxon>Astacidea</taxon>
        <taxon>Nephropoidea</taxon>
        <taxon>Nephropidae</taxon>
        <taxon>Homarus</taxon>
    </lineage>
</organism>
<dbReference type="EMBL" id="JAHLQT010025476">
    <property type="protein sequence ID" value="KAG7164409.1"/>
    <property type="molecule type" value="Genomic_DNA"/>
</dbReference>
<dbReference type="Proteomes" id="UP000747542">
    <property type="component" value="Unassembled WGS sequence"/>
</dbReference>
<sequence>MCGGRCGSVVESRKHLFEHWKFIVARLVRDNSGWPPGSSGLVGGSPDACRHMLATCVLRAPPLPQLVAEEHPLWQGRPSGRPRYTPLIHRRREFSPTALMKAASNLSLLVALEAPRRARSASVRGSSVSCVSQEFGMSMPPESRASPYPSSTLDAVSATLP</sequence>
<dbReference type="AlphaFoldDB" id="A0A8J5K3U4"/>
<accession>A0A8J5K3U4</accession>
<keyword evidence="3" id="KW-1185">Reference proteome</keyword>